<protein>
    <submittedName>
        <fullName evidence="1">Uncharacterized protein</fullName>
    </submittedName>
</protein>
<sequence length="53" mass="5745">MTQSFMDLPADVLAKLISQLAASLRPDVLAASEMRHVQAILSFSDEEANNDSP</sequence>
<dbReference type="AlphaFoldDB" id="A0A4V3UNM4"/>
<reference evidence="1 2" key="1">
    <citation type="submission" date="2019-03" db="EMBL/GenBank/DDBJ databases">
        <title>The genome sequence of a newly discovered highly antifungal drug resistant Aspergillus species, Aspergillus tanneri NIH 1004.</title>
        <authorList>
            <person name="Mounaud S."/>
            <person name="Singh I."/>
            <person name="Joardar V."/>
            <person name="Pakala S."/>
            <person name="Pakala S."/>
            <person name="Venepally P."/>
            <person name="Hoover J."/>
            <person name="Nierman W."/>
            <person name="Chung J."/>
            <person name="Losada L."/>
        </authorList>
    </citation>
    <scope>NUCLEOTIDE SEQUENCE [LARGE SCALE GENOMIC DNA]</scope>
    <source>
        <strain evidence="1 2">NIH1004</strain>
    </source>
</reference>
<organism evidence="1 2">
    <name type="scientific">Aspergillus tanneri</name>
    <dbReference type="NCBI Taxonomy" id="1220188"/>
    <lineage>
        <taxon>Eukaryota</taxon>
        <taxon>Fungi</taxon>
        <taxon>Dikarya</taxon>
        <taxon>Ascomycota</taxon>
        <taxon>Pezizomycotina</taxon>
        <taxon>Eurotiomycetes</taxon>
        <taxon>Eurotiomycetidae</taxon>
        <taxon>Eurotiales</taxon>
        <taxon>Aspergillaceae</taxon>
        <taxon>Aspergillus</taxon>
        <taxon>Aspergillus subgen. Circumdati</taxon>
    </lineage>
</organism>
<accession>A0A4V3UNM4</accession>
<proteinExistence type="predicted"/>
<name>A0A4V3UNM4_9EURO</name>
<evidence type="ECO:0000313" key="2">
    <source>
        <dbReference type="Proteomes" id="UP000308092"/>
    </source>
</evidence>
<keyword evidence="2" id="KW-1185">Reference proteome</keyword>
<evidence type="ECO:0000313" key="1">
    <source>
        <dbReference type="EMBL" id="THC91754.1"/>
    </source>
</evidence>
<dbReference type="Proteomes" id="UP000308092">
    <property type="component" value="Unassembled WGS sequence"/>
</dbReference>
<gene>
    <name evidence="1" type="ORF">EYZ11_008785</name>
</gene>
<comment type="caution">
    <text evidence="1">The sequence shown here is derived from an EMBL/GenBank/DDBJ whole genome shotgun (WGS) entry which is preliminary data.</text>
</comment>
<dbReference type="EMBL" id="SOSA01000387">
    <property type="protein sequence ID" value="THC91754.1"/>
    <property type="molecule type" value="Genomic_DNA"/>
</dbReference>
<dbReference type="VEuPathDB" id="FungiDB:EYZ11_008785"/>